<dbReference type="PANTHER" id="PTHR40980:SF4">
    <property type="entry name" value="TONB-DEPENDENT RECEPTOR-LIKE BETA-BARREL DOMAIN-CONTAINING PROTEIN"/>
    <property type="match status" value="1"/>
</dbReference>
<dbReference type="Proteomes" id="UP001596513">
    <property type="component" value="Unassembled WGS sequence"/>
</dbReference>
<feature type="region of interest" description="Disordered" evidence="1">
    <location>
        <begin position="270"/>
        <end position="290"/>
    </location>
</feature>
<accession>A0ABW2U7M9</accession>
<gene>
    <name evidence="2" type="ORF">ACFQT0_17265</name>
</gene>
<evidence type="ECO:0000256" key="1">
    <source>
        <dbReference type="SAM" id="MobiDB-lite"/>
    </source>
</evidence>
<evidence type="ECO:0000313" key="3">
    <source>
        <dbReference type="Proteomes" id="UP001596513"/>
    </source>
</evidence>
<dbReference type="InterPro" id="IPR037066">
    <property type="entry name" value="Plug_dom_sf"/>
</dbReference>
<dbReference type="Gene3D" id="2.170.130.10">
    <property type="entry name" value="TonB-dependent receptor, plug domain"/>
    <property type="match status" value="1"/>
</dbReference>
<dbReference type="RefSeq" id="WP_380204443.1">
    <property type="nucleotide sequence ID" value="NZ_JBHTEK010000001.1"/>
</dbReference>
<protein>
    <submittedName>
        <fullName evidence="2">Carboxypeptidase regulatory-like domain-containing protein</fullName>
    </submittedName>
</protein>
<dbReference type="EMBL" id="JBHTEK010000001">
    <property type="protein sequence ID" value="MFC7668914.1"/>
    <property type="molecule type" value="Genomic_DNA"/>
</dbReference>
<reference evidence="3" key="1">
    <citation type="journal article" date="2019" name="Int. J. Syst. Evol. Microbiol.">
        <title>The Global Catalogue of Microorganisms (GCM) 10K type strain sequencing project: providing services to taxonomists for standard genome sequencing and annotation.</title>
        <authorList>
            <consortium name="The Broad Institute Genomics Platform"/>
            <consortium name="The Broad Institute Genome Sequencing Center for Infectious Disease"/>
            <person name="Wu L."/>
            <person name="Ma J."/>
        </authorList>
    </citation>
    <scope>NUCLEOTIDE SEQUENCE [LARGE SCALE GENOMIC DNA]</scope>
    <source>
        <strain evidence="3">JCM 19635</strain>
    </source>
</reference>
<proteinExistence type="predicted"/>
<organism evidence="2 3">
    <name type="scientific">Hymenobacter humi</name>
    <dbReference type="NCBI Taxonomy" id="1411620"/>
    <lineage>
        <taxon>Bacteria</taxon>
        <taxon>Pseudomonadati</taxon>
        <taxon>Bacteroidota</taxon>
        <taxon>Cytophagia</taxon>
        <taxon>Cytophagales</taxon>
        <taxon>Hymenobacteraceae</taxon>
        <taxon>Hymenobacter</taxon>
    </lineage>
</organism>
<name>A0ABW2U7M9_9BACT</name>
<comment type="caution">
    <text evidence="2">The sequence shown here is derived from an EMBL/GenBank/DDBJ whole genome shotgun (WGS) entry which is preliminary data.</text>
</comment>
<dbReference type="Pfam" id="PF13620">
    <property type="entry name" value="CarboxypepD_reg"/>
    <property type="match status" value="1"/>
</dbReference>
<keyword evidence="3" id="KW-1185">Reference proteome</keyword>
<dbReference type="SUPFAM" id="SSF49452">
    <property type="entry name" value="Starch-binding domain-like"/>
    <property type="match status" value="1"/>
</dbReference>
<dbReference type="Gene3D" id="2.60.40.1120">
    <property type="entry name" value="Carboxypeptidase-like, regulatory domain"/>
    <property type="match status" value="1"/>
</dbReference>
<dbReference type="InterPro" id="IPR013784">
    <property type="entry name" value="Carb-bd-like_fold"/>
</dbReference>
<dbReference type="SUPFAM" id="SSF56935">
    <property type="entry name" value="Porins"/>
    <property type="match status" value="1"/>
</dbReference>
<sequence length="290" mass="29957">MATGPLADVHAAFRLLPSFYYMLQFAPARLGSAPLPFARLLALSLLGLPLTSQAQKTATLSGTVGTGTGAPIEFATVTLHRATDSALVKTEFSDGKGAFRLEAAGGRYLVSAAQVGYVRYWSPAVELTPAGLTLPAIQLAASQATALTEVKVTAQKPLFERFADRTVVNVADSPLAAGATTLDVLGRAPGVTLDVVGNVRLRGRTGLLVVINGKRTPSPAPSLADYLRALPAEQLQSIELITNPPAQYDAQGGAGVIAINFKKTNAWAPTAAPTPATAEASTASSPPGWG</sequence>
<dbReference type="PANTHER" id="PTHR40980">
    <property type="entry name" value="PLUG DOMAIN-CONTAINING PROTEIN"/>
    <property type="match status" value="1"/>
</dbReference>
<evidence type="ECO:0000313" key="2">
    <source>
        <dbReference type="EMBL" id="MFC7668914.1"/>
    </source>
</evidence>